<feature type="compositionally biased region" description="Low complexity" evidence="5">
    <location>
        <begin position="88"/>
        <end position="108"/>
    </location>
</feature>
<comment type="cofactor">
    <cofactor evidence="1 4">
        <name>(R)-lipoate</name>
        <dbReference type="ChEBI" id="CHEBI:83088"/>
    </cofactor>
</comment>
<evidence type="ECO:0000256" key="4">
    <source>
        <dbReference type="RuleBase" id="RU003423"/>
    </source>
</evidence>
<dbReference type="InterPro" id="IPR036625">
    <property type="entry name" value="E3-bd_dom_sf"/>
</dbReference>
<dbReference type="SUPFAM" id="SSF47005">
    <property type="entry name" value="Peripheral subunit-binding domain of 2-oxo acid dehydrogenase complex"/>
    <property type="match status" value="1"/>
</dbReference>
<dbReference type="PROSITE" id="PS50968">
    <property type="entry name" value="BIOTINYL_LIPOYL"/>
    <property type="match status" value="1"/>
</dbReference>
<proteinExistence type="inferred from homology"/>
<dbReference type="GO" id="GO:0016746">
    <property type="term" value="F:acyltransferase activity"/>
    <property type="evidence" value="ECO:0007669"/>
    <property type="project" value="UniProtKB-KW"/>
</dbReference>
<comment type="caution">
    <text evidence="6">The sequence shown here is derived from an EMBL/GenBank/DDBJ whole genome shotgun (WGS) entry which is preliminary data.</text>
</comment>
<dbReference type="InterPro" id="IPR003016">
    <property type="entry name" value="2-oxoA_DH_lipoyl-BS"/>
</dbReference>
<feature type="region of interest" description="Disordered" evidence="5">
    <location>
        <begin position="181"/>
        <end position="226"/>
    </location>
</feature>
<evidence type="ECO:0000256" key="5">
    <source>
        <dbReference type="SAM" id="MobiDB-lite"/>
    </source>
</evidence>
<evidence type="ECO:0000256" key="3">
    <source>
        <dbReference type="ARBA" id="ARBA00022823"/>
    </source>
</evidence>
<accession>A0A4R8V8W0</accession>
<dbReference type="InterPro" id="IPR023213">
    <property type="entry name" value="CAT-like_dom_sf"/>
</dbReference>
<dbReference type="InterPro" id="IPR045257">
    <property type="entry name" value="E2/Pdx1"/>
</dbReference>
<feature type="region of interest" description="Disordered" evidence="5">
    <location>
        <begin position="88"/>
        <end position="144"/>
    </location>
</feature>
<dbReference type="InterPro" id="IPR001078">
    <property type="entry name" value="2-oxoacid_DH_actylTfrase"/>
</dbReference>
<dbReference type="Pfam" id="PF02817">
    <property type="entry name" value="E3_binding"/>
    <property type="match status" value="1"/>
</dbReference>
<organism evidence="6 7">
    <name type="scientific">Terrimesophilobacter mesophilus</name>
    <dbReference type="NCBI Taxonomy" id="433647"/>
    <lineage>
        <taxon>Bacteria</taxon>
        <taxon>Bacillati</taxon>
        <taxon>Actinomycetota</taxon>
        <taxon>Actinomycetes</taxon>
        <taxon>Micrococcales</taxon>
        <taxon>Microbacteriaceae</taxon>
        <taxon>Terrimesophilobacter</taxon>
    </lineage>
</organism>
<feature type="compositionally biased region" description="Low complexity" evidence="5">
    <location>
        <begin position="186"/>
        <end position="216"/>
    </location>
</feature>
<protein>
    <recommendedName>
        <fullName evidence="4">Dihydrolipoamide acetyltransferase component of pyruvate dehydrogenase complex</fullName>
        <ecNumber evidence="4">2.3.1.-</ecNumber>
    </recommendedName>
</protein>
<dbReference type="InterPro" id="IPR004167">
    <property type="entry name" value="PSBD"/>
</dbReference>
<dbReference type="EC" id="2.3.1.-" evidence="4"/>
<dbReference type="RefSeq" id="WP_104095434.1">
    <property type="nucleotide sequence ID" value="NZ_JACHBP010000001.1"/>
</dbReference>
<dbReference type="GO" id="GO:0006086">
    <property type="term" value="P:pyruvate decarboxylation to acetyl-CoA"/>
    <property type="evidence" value="ECO:0007669"/>
    <property type="project" value="InterPro"/>
</dbReference>
<dbReference type="PROSITE" id="PS51826">
    <property type="entry name" value="PSBD"/>
    <property type="match status" value="1"/>
</dbReference>
<dbReference type="AlphaFoldDB" id="A0A4R8V8W0"/>
<dbReference type="CDD" id="cd06849">
    <property type="entry name" value="lipoyl_domain"/>
    <property type="match status" value="1"/>
</dbReference>
<sequence>MAELSLTMPKMSMTMEEGTMVAWLKSVGDPVKSGEPVAEVATDKVDMEVESPYDGVLSRIVADIDDVIKVGEPIGYITSDSDDLLGGLFDGADSGQTPGGQAPAAAGPGAAGGGAVGDGGAASTPGQDPVGGDGSTASSTASDWPAAVPLARSIASDRGVELSSVAPTGPGGIIRVQDVESAGAVPSRAEPAASAQPSAPSQPSARSQQSAPSRAPKAAGATDPVAARRARTRLLVARTMTVSASIPQFTAYRQFDLSVLAGVRKSGLGGASWTAILVKAQAIALSRHPELNAVWTEDGPERMEEIGIALAVDSPSGLLAPVIRNPQSETLPNLSAGIAQLVDSALSGSITAGQLSGGTSVFSNLGGMGVDHFNALLTPPHATALSAGSVAQRVVATADGAFGPRLTCTVGLTMDHRVADGADAARYLQTISDLVASPDSILAV</sequence>
<gene>
    <name evidence="6" type="ORF">E3N84_05580</name>
</gene>
<dbReference type="Pfam" id="PF00198">
    <property type="entry name" value="2-oxoacid_dh"/>
    <property type="match status" value="1"/>
</dbReference>
<dbReference type="Gene3D" id="2.40.50.100">
    <property type="match status" value="1"/>
</dbReference>
<dbReference type="Gene3D" id="3.30.559.10">
    <property type="entry name" value="Chloramphenicol acetyltransferase-like domain"/>
    <property type="match status" value="1"/>
</dbReference>
<evidence type="ECO:0000256" key="2">
    <source>
        <dbReference type="ARBA" id="ARBA00007317"/>
    </source>
</evidence>
<dbReference type="Gene3D" id="4.10.320.10">
    <property type="entry name" value="E3-binding domain"/>
    <property type="match status" value="1"/>
</dbReference>
<dbReference type="SUPFAM" id="SSF52777">
    <property type="entry name" value="CoA-dependent acyltransferases"/>
    <property type="match status" value="1"/>
</dbReference>
<dbReference type="PANTHER" id="PTHR23151">
    <property type="entry name" value="DIHYDROLIPOAMIDE ACETYL/SUCCINYL-TRANSFERASE-RELATED"/>
    <property type="match status" value="1"/>
</dbReference>
<keyword evidence="4" id="KW-0808">Transferase</keyword>
<dbReference type="Pfam" id="PF00364">
    <property type="entry name" value="Biotin_lipoyl"/>
    <property type="match status" value="1"/>
</dbReference>
<dbReference type="PROSITE" id="PS00189">
    <property type="entry name" value="LIPOYL"/>
    <property type="match status" value="1"/>
</dbReference>
<feature type="compositionally biased region" description="Gly residues" evidence="5">
    <location>
        <begin position="109"/>
        <end position="120"/>
    </location>
</feature>
<evidence type="ECO:0000313" key="7">
    <source>
        <dbReference type="Proteomes" id="UP000298488"/>
    </source>
</evidence>
<dbReference type="GO" id="GO:0045254">
    <property type="term" value="C:pyruvate dehydrogenase complex"/>
    <property type="evidence" value="ECO:0007669"/>
    <property type="project" value="InterPro"/>
</dbReference>
<dbReference type="OrthoDB" id="9805770at2"/>
<dbReference type="EMBL" id="SOFI01000003">
    <property type="protein sequence ID" value="TFB79564.1"/>
    <property type="molecule type" value="Genomic_DNA"/>
</dbReference>
<dbReference type="PANTHER" id="PTHR23151:SF90">
    <property type="entry name" value="DIHYDROLIPOYLLYSINE-RESIDUE ACETYLTRANSFERASE COMPONENT OF PYRUVATE DEHYDROGENASE COMPLEX, MITOCHONDRIAL-RELATED"/>
    <property type="match status" value="1"/>
</dbReference>
<keyword evidence="3 4" id="KW-0450">Lipoyl</keyword>
<reference evidence="6 7" key="1">
    <citation type="submission" date="2019-03" db="EMBL/GenBank/DDBJ databases">
        <title>Genomics of glacier-inhabiting Cryobacterium strains.</title>
        <authorList>
            <person name="Liu Q."/>
            <person name="Xin Y.-H."/>
        </authorList>
    </citation>
    <scope>NUCLEOTIDE SEQUENCE [LARGE SCALE GENOMIC DNA]</scope>
    <source>
        <strain evidence="6 7">CGMCC 1.10440</strain>
    </source>
</reference>
<dbReference type="InterPro" id="IPR000089">
    <property type="entry name" value="Biotin_lipoyl"/>
</dbReference>
<dbReference type="SUPFAM" id="SSF51230">
    <property type="entry name" value="Single hybrid motif"/>
    <property type="match status" value="1"/>
</dbReference>
<dbReference type="InterPro" id="IPR011053">
    <property type="entry name" value="Single_hybrid_motif"/>
</dbReference>
<comment type="similarity">
    <text evidence="2 4">Belongs to the 2-oxoacid dehydrogenase family.</text>
</comment>
<name>A0A4R8V8W0_9MICO</name>
<keyword evidence="7" id="KW-1185">Reference proteome</keyword>
<keyword evidence="4" id="KW-0012">Acyltransferase</keyword>
<evidence type="ECO:0000313" key="6">
    <source>
        <dbReference type="EMBL" id="TFB79564.1"/>
    </source>
</evidence>
<evidence type="ECO:0000256" key="1">
    <source>
        <dbReference type="ARBA" id="ARBA00001938"/>
    </source>
</evidence>
<dbReference type="Proteomes" id="UP000298488">
    <property type="component" value="Unassembled WGS sequence"/>
</dbReference>